<dbReference type="EMBL" id="FNAK01000004">
    <property type="protein sequence ID" value="SDE04170.1"/>
    <property type="molecule type" value="Genomic_DNA"/>
</dbReference>
<evidence type="ECO:0000313" key="2">
    <source>
        <dbReference type="Proteomes" id="UP000183685"/>
    </source>
</evidence>
<reference evidence="1 2" key="1">
    <citation type="submission" date="2016-10" db="EMBL/GenBank/DDBJ databases">
        <authorList>
            <person name="de Groot N.N."/>
        </authorList>
    </citation>
    <scope>NUCLEOTIDE SEQUENCE [LARGE SCALE GENOMIC DNA]</scope>
    <source>
        <strain evidence="1 2">CGMCC 1.9109</strain>
    </source>
</reference>
<organism evidence="1 2">
    <name type="scientific">Kordiimonas lacus</name>
    <dbReference type="NCBI Taxonomy" id="637679"/>
    <lineage>
        <taxon>Bacteria</taxon>
        <taxon>Pseudomonadati</taxon>
        <taxon>Pseudomonadota</taxon>
        <taxon>Alphaproteobacteria</taxon>
        <taxon>Kordiimonadales</taxon>
        <taxon>Kordiimonadaceae</taxon>
        <taxon>Kordiimonas</taxon>
    </lineage>
</organism>
<dbReference type="Proteomes" id="UP000183685">
    <property type="component" value="Unassembled WGS sequence"/>
</dbReference>
<evidence type="ECO:0000313" key="1">
    <source>
        <dbReference type="EMBL" id="SDE04170.1"/>
    </source>
</evidence>
<protein>
    <recommendedName>
        <fullName evidence="3">Sulfotransferase family protein</fullName>
    </recommendedName>
</protein>
<proteinExistence type="predicted"/>
<sequence>MLAFFHEAAYMGSHSAESMDFCASGSRFWRIEAGLVAGRQQIIIHAGFHRCASTAVQDMLRARRTAIEATGTALLLREDLQGWLTGRQLRLLYRHQDDSLVSSLRLKLVASMLQRIRADRIVISEELLLGLMPGVRDPGFYPHFGNFMRAMKRLAKSFDVDLRLVARRPDRFLESAYAFRVRQGLREAFPDYVARIGEQDVSWLRLVREVERAGLTANTRFTCLESWPKERAGHAVLEFLGLDTVAGDTPIKLSGNPSWSADRLQATLEAPLQVAFTDVERTAFLSRLTADNAAFLAHPMVNAPADAWRD</sequence>
<dbReference type="STRING" id="637679.GCA_001550055_01967"/>
<dbReference type="AlphaFoldDB" id="A0A1G6ZNQ2"/>
<gene>
    <name evidence="1" type="ORF">SAMN04488071_1888</name>
</gene>
<accession>A0A1G6ZNQ2</accession>
<keyword evidence="2" id="KW-1185">Reference proteome</keyword>
<name>A0A1G6ZNQ2_9PROT</name>
<evidence type="ECO:0008006" key="3">
    <source>
        <dbReference type="Google" id="ProtNLM"/>
    </source>
</evidence>